<dbReference type="Pfam" id="PF13419">
    <property type="entry name" value="HAD_2"/>
    <property type="match status" value="1"/>
</dbReference>
<comment type="caution">
    <text evidence="5">The sequence shown here is derived from an EMBL/GenBank/DDBJ whole genome shotgun (WGS) entry which is preliminary data.</text>
</comment>
<dbReference type="PANTHER" id="PTHR43434:SF1">
    <property type="entry name" value="PHOSPHOGLYCOLATE PHOSPHATASE"/>
    <property type="match status" value="1"/>
</dbReference>
<dbReference type="Gene3D" id="3.40.50.1000">
    <property type="entry name" value="HAD superfamily/HAD-like"/>
    <property type="match status" value="1"/>
</dbReference>
<dbReference type="RefSeq" id="WP_199382384.1">
    <property type="nucleotide sequence ID" value="NZ_JAEMHM010000002.1"/>
</dbReference>
<dbReference type="NCBIfam" id="TIGR01549">
    <property type="entry name" value="HAD-SF-IA-v1"/>
    <property type="match status" value="1"/>
</dbReference>
<gene>
    <name evidence="5" type="ORF">JFN93_02345</name>
</gene>
<dbReference type="AlphaFoldDB" id="A0A8J7LTK8"/>
<dbReference type="GO" id="GO:0005829">
    <property type="term" value="C:cytosol"/>
    <property type="evidence" value="ECO:0007669"/>
    <property type="project" value="TreeGrafter"/>
</dbReference>
<dbReference type="InterPro" id="IPR023198">
    <property type="entry name" value="PGP-like_dom2"/>
</dbReference>
<dbReference type="NCBIfam" id="TIGR01509">
    <property type="entry name" value="HAD-SF-IA-v3"/>
    <property type="match status" value="1"/>
</dbReference>
<dbReference type="PANTHER" id="PTHR43434">
    <property type="entry name" value="PHOSPHOGLYCOLATE PHOSPHATASE"/>
    <property type="match status" value="1"/>
</dbReference>
<dbReference type="InterPro" id="IPR036412">
    <property type="entry name" value="HAD-like_sf"/>
</dbReference>
<dbReference type="InterPro" id="IPR006439">
    <property type="entry name" value="HAD-SF_hydro_IA"/>
</dbReference>
<dbReference type="InterPro" id="IPR050155">
    <property type="entry name" value="HAD-like_hydrolase_sf"/>
</dbReference>
<dbReference type="Proteomes" id="UP000636888">
    <property type="component" value="Unassembled WGS sequence"/>
</dbReference>
<comment type="catalytic activity">
    <reaction evidence="1">
        <text>2-phosphoglycolate + H2O = glycolate + phosphate</text>
        <dbReference type="Rhea" id="RHEA:14369"/>
        <dbReference type="ChEBI" id="CHEBI:15377"/>
        <dbReference type="ChEBI" id="CHEBI:29805"/>
        <dbReference type="ChEBI" id="CHEBI:43474"/>
        <dbReference type="ChEBI" id="CHEBI:58033"/>
        <dbReference type="EC" id="3.1.3.18"/>
    </reaction>
</comment>
<reference evidence="5" key="1">
    <citation type="submission" date="2020-12" db="EMBL/GenBank/DDBJ databases">
        <title>Geomonas sp. Red875, isolated from river sediment.</title>
        <authorList>
            <person name="Xu Z."/>
            <person name="Zhang Z."/>
            <person name="Masuda Y."/>
            <person name="Itoh H."/>
            <person name="Senoo K."/>
        </authorList>
    </citation>
    <scope>NUCLEOTIDE SEQUENCE</scope>
    <source>
        <strain evidence="5">Red875</strain>
    </source>
</reference>
<evidence type="ECO:0000256" key="1">
    <source>
        <dbReference type="ARBA" id="ARBA00000830"/>
    </source>
</evidence>
<keyword evidence="5" id="KW-0378">Hydrolase</keyword>
<evidence type="ECO:0000256" key="4">
    <source>
        <dbReference type="ARBA" id="ARBA00013078"/>
    </source>
</evidence>
<dbReference type="GO" id="GO:0008967">
    <property type="term" value="F:phosphoglycolate phosphatase activity"/>
    <property type="evidence" value="ECO:0007669"/>
    <property type="project" value="UniProtKB-EC"/>
</dbReference>
<evidence type="ECO:0000313" key="5">
    <source>
        <dbReference type="EMBL" id="MBJ6723539.1"/>
    </source>
</evidence>
<comment type="similarity">
    <text evidence="3">Belongs to the HAD-like hydrolase superfamily. CbbY/CbbZ/Gph/YieH family.</text>
</comment>
<accession>A0A8J7LTK8</accession>
<evidence type="ECO:0000256" key="3">
    <source>
        <dbReference type="ARBA" id="ARBA00006171"/>
    </source>
</evidence>
<dbReference type="InterPro" id="IPR023214">
    <property type="entry name" value="HAD_sf"/>
</dbReference>
<dbReference type="GO" id="GO:0006281">
    <property type="term" value="P:DNA repair"/>
    <property type="evidence" value="ECO:0007669"/>
    <property type="project" value="TreeGrafter"/>
</dbReference>
<protein>
    <recommendedName>
        <fullName evidence="4">phosphoglycolate phosphatase</fullName>
        <ecNumber evidence="4">3.1.3.18</ecNumber>
    </recommendedName>
</protein>
<evidence type="ECO:0000256" key="2">
    <source>
        <dbReference type="ARBA" id="ARBA00004818"/>
    </source>
</evidence>
<comment type="pathway">
    <text evidence="2">Organic acid metabolism; glycolate biosynthesis; glycolate from 2-phosphoglycolate: step 1/1.</text>
</comment>
<dbReference type="Gene3D" id="1.10.150.240">
    <property type="entry name" value="Putative phosphatase, domain 2"/>
    <property type="match status" value="1"/>
</dbReference>
<dbReference type="InterPro" id="IPR041492">
    <property type="entry name" value="HAD_2"/>
</dbReference>
<name>A0A8J7LTK8_9BACT</name>
<dbReference type="SFLD" id="SFLDS00003">
    <property type="entry name" value="Haloacid_Dehalogenase"/>
    <property type="match status" value="1"/>
</dbReference>
<sequence>MNKFPSTIKAVIYDCDGVLFDSFEANFAFYSQIVERFGKPPLDRSDADTMRILHTYANKEVLEYLFAADTPMDQVRAFSAAIDYRKLFPLLRMEEGLRETLEQLQGKVELAVCTNRSSSMEALLETFSLDGFFSCVMTAGKVANPKPHPEPLFKVLDQYGIAPSEALFVGDSDVDRQAAEAASIPFVAYKAPMAAFARIDRHTELITLL</sequence>
<proteinExistence type="inferred from homology"/>
<dbReference type="EC" id="3.1.3.18" evidence="4"/>
<keyword evidence="6" id="KW-1185">Reference proteome</keyword>
<evidence type="ECO:0000313" key="6">
    <source>
        <dbReference type="Proteomes" id="UP000636888"/>
    </source>
</evidence>
<organism evidence="5 6">
    <name type="scientific">Geomesophilobacter sediminis</name>
    <dbReference type="NCBI Taxonomy" id="2798584"/>
    <lineage>
        <taxon>Bacteria</taxon>
        <taxon>Pseudomonadati</taxon>
        <taxon>Thermodesulfobacteriota</taxon>
        <taxon>Desulfuromonadia</taxon>
        <taxon>Geobacterales</taxon>
        <taxon>Geobacteraceae</taxon>
        <taxon>Geomesophilobacter</taxon>
    </lineage>
</organism>
<dbReference type="EMBL" id="JAEMHM010000002">
    <property type="protein sequence ID" value="MBJ6723539.1"/>
    <property type="molecule type" value="Genomic_DNA"/>
</dbReference>
<dbReference type="SUPFAM" id="SSF56784">
    <property type="entry name" value="HAD-like"/>
    <property type="match status" value="1"/>
</dbReference>
<dbReference type="SFLD" id="SFLDG01129">
    <property type="entry name" value="C1.5:_HAD__Beta-PGM__Phosphata"/>
    <property type="match status" value="1"/>
</dbReference>